<keyword evidence="1" id="KW-0479">Metal-binding</keyword>
<dbReference type="Pfam" id="PF00098">
    <property type="entry name" value="zf-CCHC"/>
    <property type="match status" value="1"/>
</dbReference>
<dbReference type="SUPFAM" id="SSF57756">
    <property type="entry name" value="Retrovirus zinc finger-like domains"/>
    <property type="match status" value="2"/>
</dbReference>
<evidence type="ECO:0000313" key="3">
    <source>
        <dbReference type="EMBL" id="WOH06260.1"/>
    </source>
</evidence>
<reference evidence="3" key="1">
    <citation type="journal article" date="2016" name="Nat. Genet.">
        <title>A high-quality carrot genome assembly provides new insights into carotenoid accumulation and asterid genome evolution.</title>
        <authorList>
            <person name="Iorizzo M."/>
            <person name="Ellison S."/>
            <person name="Senalik D."/>
            <person name="Zeng P."/>
            <person name="Satapoomin P."/>
            <person name="Huang J."/>
            <person name="Bowman M."/>
            <person name="Iovene M."/>
            <person name="Sanseverino W."/>
            <person name="Cavagnaro P."/>
            <person name="Yildiz M."/>
            <person name="Macko-Podgorni A."/>
            <person name="Moranska E."/>
            <person name="Grzebelus E."/>
            <person name="Grzebelus D."/>
            <person name="Ashrafi H."/>
            <person name="Zheng Z."/>
            <person name="Cheng S."/>
            <person name="Spooner D."/>
            <person name="Van Deynze A."/>
            <person name="Simon P."/>
        </authorList>
    </citation>
    <scope>NUCLEOTIDE SEQUENCE</scope>
    <source>
        <tissue evidence="3">Leaf</tissue>
    </source>
</reference>
<keyword evidence="4" id="KW-1185">Reference proteome</keyword>
<organism evidence="3 4">
    <name type="scientific">Daucus carota subsp. sativus</name>
    <name type="common">Carrot</name>
    <dbReference type="NCBI Taxonomy" id="79200"/>
    <lineage>
        <taxon>Eukaryota</taxon>
        <taxon>Viridiplantae</taxon>
        <taxon>Streptophyta</taxon>
        <taxon>Embryophyta</taxon>
        <taxon>Tracheophyta</taxon>
        <taxon>Spermatophyta</taxon>
        <taxon>Magnoliopsida</taxon>
        <taxon>eudicotyledons</taxon>
        <taxon>Gunneridae</taxon>
        <taxon>Pentapetalae</taxon>
        <taxon>asterids</taxon>
        <taxon>campanulids</taxon>
        <taxon>Apiales</taxon>
        <taxon>Apiaceae</taxon>
        <taxon>Apioideae</taxon>
        <taxon>Scandiceae</taxon>
        <taxon>Daucinae</taxon>
        <taxon>Daucus</taxon>
        <taxon>Daucus sect. Daucus</taxon>
    </lineage>
</organism>
<evidence type="ECO:0000259" key="2">
    <source>
        <dbReference type="PROSITE" id="PS50158"/>
    </source>
</evidence>
<dbReference type="AlphaFoldDB" id="A0AAF1B4V7"/>
<dbReference type="GO" id="GO:0003676">
    <property type="term" value="F:nucleic acid binding"/>
    <property type="evidence" value="ECO:0007669"/>
    <property type="project" value="InterPro"/>
</dbReference>
<dbReference type="InterPro" id="IPR036875">
    <property type="entry name" value="Znf_CCHC_sf"/>
</dbReference>
<dbReference type="Gene3D" id="4.10.60.10">
    <property type="entry name" value="Zinc finger, CCHC-type"/>
    <property type="match status" value="2"/>
</dbReference>
<keyword evidence="1" id="KW-0863">Zinc-finger</keyword>
<name>A0AAF1B4V7_DAUCS</name>
<evidence type="ECO:0000256" key="1">
    <source>
        <dbReference type="PROSITE-ProRule" id="PRU00047"/>
    </source>
</evidence>
<dbReference type="InterPro" id="IPR001878">
    <property type="entry name" value="Znf_CCHC"/>
</dbReference>
<dbReference type="GO" id="GO:0008270">
    <property type="term" value="F:zinc ion binding"/>
    <property type="evidence" value="ECO:0007669"/>
    <property type="project" value="UniProtKB-KW"/>
</dbReference>
<dbReference type="Proteomes" id="UP000077755">
    <property type="component" value="Chromosome 6"/>
</dbReference>
<keyword evidence="1" id="KW-0862">Zinc</keyword>
<gene>
    <name evidence="3" type="ORF">DCAR_0625683</name>
</gene>
<dbReference type="PROSITE" id="PS50158">
    <property type="entry name" value="ZF_CCHC"/>
    <property type="match status" value="1"/>
</dbReference>
<sequence>MEKEITYVLDLTVACVADEQEENFLNAAENTEEINTDDGLRSAIVIDPGLSFPERREESQKTAFLNLGGVFVLQRKPRYYDFPDSNLQMCHKDDHIAEECTMVRRKKPCYLCGVFGHTGKRCSQGRECFKCGGRGHLARDCLEEPSSNKITDFCLKCGDSGHHMFVCQNKYSSEDLKHIQCYVCKDFGHLCCDSFEYKGQTVASCYYCGQSGHLGSQQKKKGKKSRDMVNPFSFEYPTGDIRRYKLSASSPVLAANAVE</sequence>
<feature type="domain" description="CCHC-type" evidence="2">
    <location>
        <begin position="128"/>
        <end position="141"/>
    </location>
</feature>
<dbReference type="SMART" id="SM00343">
    <property type="entry name" value="ZnF_C2HC"/>
    <property type="match status" value="6"/>
</dbReference>
<dbReference type="PANTHER" id="PTHR46978:SF1">
    <property type="entry name" value="ZINC KNUCKLE (CCHC-TYPE) FAMILY PROTEIN"/>
    <property type="match status" value="1"/>
</dbReference>
<dbReference type="PANTHER" id="PTHR46978">
    <property type="entry name" value="ZINC KNUCKLE (CCHC-TYPE) FAMILY PROTEIN"/>
    <property type="match status" value="1"/>
</dbReference>
<dbReference type="EMBL" id="CP093348">
    <property type="protein sequence ID" value="WOH06260.1"/>
    <property type="molecule type" value="Genomic_DNA"/>
</dbReference>
<proteinExistence type="predicted"/>
<evidence type="ECO:0000313" key="4">
    <source>
        <dbReference type="Proteomes" id="UP000077755"/>
    </source>
</evidence>
<reference evidence="3" key="2">
    <citation type="submission" date="2022-03" db="EMBL/GenBank/DDBJ databases">
        <title>Draft title - Genomic analysis of global carrot germplasm unveils the trajectory of domestication and the origin of high carotenoid orange carrot.</title>
        <authorList>
            <person name="Iorizzo M."/>
            <person name="Ellison S."/>
            <person name="Senalik D."/>
            <person name="Macko-Podgorni A."/>
            <person name="Grzebelus D."/>
            <person name="Bostan H."/>
            <person name="Rolling W."/>
            <person name="Curaba J."/>
            <person name="Simon P."/>
        </authorList>
    </citation>
    <scope>NUCLEOTIDE SEQUENCE</scope>
    <source>
        <tissue evidence="3">Leaf</tissue>
    </source>
</reference>
<protein>
    <recommendedName>
        <fullName evidence="2">CCHC-type domain-containing protein</fullName>
    </recommendedName>
</protein>
<accession>A0AAF1B4V7</accession>